<name>A0AAE0GM07_9CHLO</name>
<comment type="caution">
    <text evidence="1">The sequence shown here is derived from an EMBL/GenBank/DDBJ whole genome shotgun (WGS) entry which is preliminary data.</text>
</comment>
<evidence type="ECO:0000313" key="1">
    <source>
        <dbReference type="EMBL" id="KAK3280690.1"/>
    </source>
</evidence>
<organism evidence="1 2">
    <name type="scientific">Cymbomonas tetramitiformis</name>
    <dbReference type="NCBI Taxonomy" id="36881"/>
    <lineage>
        <taxon>Eukaryota</taxon>
        <taxon>Viridiplantae</taxon>
        <taxon>Chlorophyta</taxon>
        <taxon>Pyramimonadophyceae</taxon>
        <taxon>Pyramimonadales</taxon>
        <taxon>Pyramimonadaceae</taxon>
        <taxon>Cymbomonas</taxon>
    </lineage>
</organism>
<dbReference type="EMBL" id="LGRX02004299">
    <property type="protein sequence ID" value="KAK3280690.1"/>
    <property type="molecule type" value="Genomic_DNA"/>
</dbReference>
<evidence type="ECO:0000313" key="2">
    <source>
        <dbReference type="Proteomes" id="UP001190700"/>
    </source>
</evidence>
<dbReference type="Proteomes" id="UP001190700">
    <property type="component" value="Unassembled WGS sequence"/>
</dbReference>
<gene>
    <name evidence="1" type="ORF">CYMTET_11485</name>
</gene>
<keyword evidence="2" id="KW-1185">Reference proteome</keyword>
<protein>
    <submittedName>
        <fullName evidence="1">Uncharacterized protein</fullName>
    </submittedName>
</protein>
<sequence>MDDCTLLATRDCGGDSERLAAMREVFLGYLQACYPDGVTVEQTSDGLSWIFCGMQLKVATGQAAAVVDVLRELRWQEYPKGWLFEALERMVARTPVGFWHRVMRGLECAELRL</sequence>
<accession>A0AAE0GM07</accession>
<dbReference type="AlphaFoldDB" id="A0AAE0GM07"/>
<proteinExistence type="predicted"/>
<reference evidence="1 2" key="1">
    <citation type="journal article" date="2015" name="Genome Biol. Evol.">
        <title>Comparative Genomics of a Bacterivorous Green Alga Reveals Evolutionary Causalities and Consequences of Phago-Mixotrophic Mode of Nutrition.</title>
        <authorList>
            <person name="Burns J.A."/>
            <person name="Paasch A."/>
            <person name="Narechania A."/>
            <person name="Kim E."/>
        </authorList>
    </citation>
    <scope>NUCLEOTIDE SEQUENCE [LARGE SCALE GENOMIC DNA]</scope>
    <source>
        <strain evidence="1 2">PLY_AMNH</strain>
    </source>
</reference>